<protein>
    <submittedName>
        <fullName evidence="2">Uncharacterized protein</fullName>
    </submittedName>
</protein>
<name>A0AC34QKV1_9BILA</name>
<sequence>MARVSALLAFSAVLLAFLVLFAEAKPYGFDLSSSEEDNNMFRAVRAPMGKWMRFGKRSPQTKWMRFGRSSGGLIHPEDGGEVESYQ</sequence>
<dbReference type="WBParaSite" id="JU765_v2.g17250.t1">
    <property type="protein sequence ID" value="JU765_v2.g17250.t1"/>
    <property type="gene ID" value="JU765_v2.g17250"/>
</dbReference>
<dbReference type="Proteomes" id="UP000887576">
    <property type="component" value="Unplaced"/>
</dbReference>
<organism evidence="1 2">
    <name type="scientific">Panagrolaimus sp. JU765</name>
    <dbReference type="NCBI Taxonomy" id="591449"/>
    <lineage>
        <taxon>Eukaryota</taxon>
        <taxon>Metazoa</taxon>
        <taxon>Ecdysozoa</taxon>
        <taxon>Nematoda</taxon>
        <taxon>Chromadorea</taxon>
        <taxon>Rhabditida</taxon>
        <taxon>Tylenchina</taxon>
        <taxon>Panagrolaimomorpha</taxon>
        <taxon>Panagrolaimoidea</taxon>
        <taxon>Panagrolaimidae</taxon>
        <taxon>Panagrolaimus</taxon>
    </lineage>
</organism>
<evidence type="ECO:0000313" key="2">
    <source>
        <dbReference type="WBParaSite" id="JU765_v2.g17250.t1"/>
    </source>
</evidence>
<evidence type="ECO:0000313" key="1">
    <source>
        <dbReference type="Proteomes" id="UP000887576"/>
    </source>
</evidence>
<proteinExistence type="predicted"/>
<accession>A0AC34QKV1</accession>
<reference evidence="2" key="1">
    <citation type="submission" date="2022-11" db="UniProtKB">
        <authorList>
            <consortium name="WormBaseParasite"/>
        </authorList>
    </citation>
    <scope>IDENTIFICATION</scope>
</reference>